<dbReference type="InterPro" id="IPR029787">
    <property type="entry name" value="Nucleotide_cyclase"/>
</dbReference>
<name>A0A3E0WV07_9GAMM</name>
<dbReference type="Gene3D" id="3.30.70.270">
    <property type="match status" value="1"/>
</dbReference>
<dbReference type="SUPFAM" id="SSF55073">
    <property type="entry name" value="Nucleotide cyclase"/>
    <property type="match status" value="1"/>
</dbReference>
<reference evidence="5" key="1">
    <citation type="submission" date="2017-05" db="EMBL/GenBank/DDBJ databases">
        <authorList>
            <person name="Sharma S."/>
            <person name="Sidhu C."/>
            <person name="Pinnaka A.K."/>
        </authorList>
    </citation>
    <scope>NUCLEOTIDE SEQUENCE [LARGE SCALE GENOMIC DNA]</scope>
    <source>
        <strain evidence="5">AK93</strain>
    </source>
</reference>
<dbReference type="PANTHER" id="PTHR44757:SF4">
    <property type="entry name" value="DIGUANYLATE CYCLASE DGCE-RELATED"/>
    <property type="match status" value="1"/>
</dbReference>
<evidence type="ECO:0000313" key="4">
    <source>
        <dbReference type="EMBL" id="RFA36814.1"/>
    </source>
</evidence>
<dbReference type="FunFam" id="3.30.70.270:FF:000001">
    <property type="entry name" value="Diguanylate cyclase domain protein"/>
    <property type="match status" value="1"/>
</dbReference>
<dbReference type="Gene3D" id="3.30.450.20">
    <property type="entry name" value="PAS domain"/>
    <property type="match status" value="2"/>
</dbReference>
<accession>A0A3E0WV07</accession>
<dbReference type="SMART" id="SM00052">
    <property type="entry name" value="EAL"/>
    <property type="match status" value="1"/>
</dbReference>
<evidence type="ECO:0000259" key="3">
    <source>
        <dbReference type="PROSITE" id="PS50887"/>
    </source>
</evidence>
<proteinExistence type="predicted"/>
<organism evidence="4 5">
    <name type="scientific">Alkalilimnicola ehrlichii</name>
    <dbReference type="NCBI Taxonomy" id="351052"/>
    <lineage>
        <taxon>Bacteria</taxon>
        <taxon>Pseudomonadati</taxon>
        <taxon>Pseudomonadota</taxon>
        <taxon>Gammaproteobacteria</taxon>
        <taxon>Chromatiales</taxon>
        <taxon>Ectothiorhodospiraceae</taxon>
        <taxon>Alkalilimnicola</taxon>
    </lineage>
</organism>
<evidence type="ECO:0000259" key="2">
    <source>
        <dbReference type="PROSITE" id="PS50883"/>
    </source>
</evidence>
<dbReference type="CDD" id="cd01949">
    <property type="entry name" value="GGDEF"/>
    <property type="match status" value="1"/>
</dbReference>
<dbReference type="SMART" id="SM00091">
    <property type="entry name" value="PAS"/>
    <property type="match status" value="2"/>
</dbReference>
<dbReference type="Pfam" id="PF00563">
    <property type="entry name" value="EAL"/>
    <property type="match status" value="1"/>
</dbReference>
<dbReference type="InterPro" id="IPR000160">
    <property type="entry name" value="GGDEF_dom"/>
</dbReference>
<dbReference type="CDD" id="cd01948">
    <property type="entry name" value="EAL"/>
    <property type="match status" value="1"/>
</dbReference>
<dbReference type="InterPro" id="IPR000014">
    <property type="entry name" value="PAS"/>
</dbReference>
<protein>
    <recommendedName>
        <fullName evidence="6">EAL domain-containing protein</fullName>
    </recommendedName>
</protein>
<dbReference type="InterPro" id="IPR035965">
    <property type="entry name" value="PAS-like_dom_sf"/>
</dbReference>
<dbReference type="PROSITE" id="PS50883">
    <property type="entry name" value="EAL"/>
    <property type="match status" value="1"/>
</dbReference>
<dbReference type="EMBL" id="NFZW01000008">
    <property type="protein sequence ID" value="RFA36814.1"/>
    <property type="molecule type" value="Genomic_DNA"/>
</dbReference>
<dbReference type="SUPFAM" id="SSF55785">
    <property type="entry name" value="PYP-like sensor domain (PAS domain)"/>
    <property type="match status" value="2"/>
</dbReference>
<evidence type="ECO:0000313" key="5">
    <source>
        <dbReference type="Proteomes" id="UP000256763"/>
    </source>
</evidence>
<dbReference type="InterPro" id="IPR013656">
    <property type="entry name" value="PAS_4"/>
</dbReference>
<dbReference type="InterPro" id="IPR035919">
    <property type="entry name" value="EAL_sf"/>
</dbReference>
<dbReference type="Pfam" id="PF08448">
    <property type="entry name" value="PAS_4"/>
    <property type="match status" value="2"/>
</dbReference>
<dbReference type="Gene3D" id="3.20.20.450">
    <property type="entry name" value="EAL domain"/>
    <property type="match status" value="1"/>
</dbReference>
<dbReference type="GO" id="GO:0003824">
    <property type="term" value="F:catalytic activity"/>
    <property type="evidence" value="ECO:0007669"/>
    <property type="project" value="UniProtKB-ARBA"/>
</dbReference>
<dbReference type="AlphaFoldDB" id="A0A3E0WV07"/>
<dbReference type="OrthoDB" id="9787514at2"/>
<dbReference type="Pfam" id="PF00990">
    <property type="entry name" value="GGDEF"/>
    <property type="match status" value="1"/>
</dbReference>
<feature type="domain" description="GGDEF" evidence="3">
    <location>
        <begin position="327"/>
        <end position="460"/>
    </location>
</feature>
<dbReference type="SUPFAM" id="SSF141868">
    <property type="entry name" value="EAL domain-like"/>
    <property type="match status" value="1"/>
</dbReference>
<evidence type="ECO:0008006" key="6">
    <source>
        <dbReference type="Google" id="ProtNLM"/>
    </source>
</evidence>
<dbReference type="InterPro" id="IPR001633">
    <property type="entry name" value="EAL_dom"/>
</dbReference>
<dbReference type="NCBIfam" id="TIGR00254">
    <property type="entry name" value="GGDEF"/>
    <property type="match status" value="1"/>
</dbReference>
<dbReference type="Proteomes" id="UP000256763">
    <property type="component" value="Unassembled WGS sequence"/>
</dbReference>
<dbReference type="PANTHER" id="PTHR44757">
    <property type="entry name" value="DIGUANYLATE CYCLASE DGCP"/>
    <property type="match status" value="1"/>
</dbReference>
<comment type="caution">
    <text evidence="4">The sequence shown here is derived from an EMBL/GenBank/DDBJ whole genome shotgun (WGS) entry which is preliminary data.</text>
</comment>
<sequence>MSVSLVDSDYYREVFQHSPCSAILLNRDLVVVDVNRAYLELTAIPDRKARTTLDLCELLPLAGQDEREAVRASLNHVLEQHTPDTVRNLYCCFEPKDETSTSGFYHPYDIAHVPIFDDDGNIAFILASITETSHTESRQVDKADAEPLARAEAEYMQKALGSPDRERQLQMLVDQAPGFVAILHGPNFRFSLANQAYYQLVGHRKIIGKPLLDAIPEIADQGFVELLREVYHSGTRYVGKAVPVTLQKEVGGTPSHRYVDFILQSIVENDGSVSGVFIQGHDVTETHRLAEELRYQATHDSVTGLCNRREFERKLGETIEQLSAEGTPHALLYLDLDQFKLVNDTSGHYAGDQLLKLIADTLPSHLQPQDLIARLGGDEFGILLWNRSERDALATAETLRQAIKEIEFVWEGRVFGGSVSVGLVTLTDSSLPLREAMSAADSACFLAKEKGRNRVQLYRFGDDEVVTRWREMDWVGRLREALKDERLELHAQKIEPLSGAPETCERYETLVRLRAAGGELVPPMAFIPAAERYGLMPSIDRYVIRKGFEFIAETNRHSETNLVLSINLSGATLNDEGLSEFVIAEARRAGIDPQQVCFEVTETVAVTDIVTTARVMRTFKDNGYRFALDDFGSGMSSFGYLRNLPIDYLKIDGTFIQHIVSDKVDAAMVEAIADVAKVMGIETVAEYVEGDTTRQHLLKIGVVFGQGYGIHKPLPISQLAL</sequence>
<dbReference type="InterPro" id="IPR052155">
    <property type="entry name" value="Biofilm_reg_signaling"/>
</dbReference>
<comment type="cofactor">
    <cofactor evidence="1">
        <name>Mg(2+)</name>
        <dbReference type="ChEBI" id="CHEBI:18420"/>
    </cofactor>
</comment>
<dbReference type="PROSITE" id="PS50887">
    <property type="entry name" value="GGDEF"/>
    <property type="match status" value="1"/>
</dbReference>
<evidence type="ECO:0000256" key="1">
    <source>
        <dbReference type="ARBA" id="ARBA00001946"/>
    </source>
</evidence>
<feature type="domain" description="EAL" evidence="2">
    <location>
        <begin position="471"/>
        <end position="721"/>
    </location>
</feature>
<dbReference type="RefSeq" id="WP_116302075.1">
    <property type="nucleotide sequence ID" value="NZ_NFZV01000008.1"/>
</dbReference>
<dbReference type="SMART" id="SM00267">
    <property type="entry name" value="GGDEF"/>
    <property type="match status" value="1"/>
</dbReference>
<gene>
    <name evidence="4" type="ORF">CAL65_09815</name>
</gene>
<keyword evidence="5" id="KW-1185">Reference proteome</keyword>
<dbReference type="InterPro" id="IPR043128">
    <property type="entry name" value="Rev_trsase/Diguanyl_cyclase"/>
</dbReference>